<comment type="similarity">
    <text evidence="3">Belongs to the HPF1 family.</text>
</comment>
<evidence type="ECO:0000256" key="4">
    <source>
        <dbReference type="ARBA" id="ARBA00022454"/>
    </source>
</evidence>
<dbReference type="InterPro" id="IPR019406">
    <property type="entry name" value="APLF_PBZ"/>
</dbReference>
<protein>
    <recommendedName>
        <fullName evidence="7">PBZ-type domain-containing protein</fullName>
    </recommendedName>
</protein>
<comment type="subcellular location">
    <subcellularLocation>
        <location evidence="2">Chromosome</location>
    </subcellularLocation>
    <subcellularLocation>
        <location evidence="1">Nucleus</location>
    </subcellularLocation>
</comment>
<dbReference type="AlphaFoldDB" id="A0A821V7A9"/>
<dbReference type="Pfam" id="PF10228">
    <property type="entry name" value="HPF1"/>
    <property type="match status" value="1"/>
</dbReference>
<dbReference type="GO" id="GO:0005694">
    <property type="term" value="C:chromosome"/>
    <property type="evidence" value="ECO:0007669"/>
    <property type="project" value="UniProtKB-SubCell"/>
</dbReference>
<keyword evidence="4" id="KW-0158">Chromosome</keyword>
<evidence type="ECO:0000256" key="6">
    <source>
        <dbReference type="SAM" id="MobiDB-lite"/>
    </source>
</evidence>
<organism evidence="8 9">
    <name type="scientific">Rotaria socialis</name>
    <dbReference type="NCBI Taxonomy" id="392032"/>
    <lineage>
        <taxon>Eukaryota</taxon>
        <taxon>Metazoa</taxon>
        <taxon>Spiralia</taxon>
        <taxon>Gnathifera</taxon>
        <taxon>Rotifera</taxon>
        <taxon>Eurotatoria</taxon>
        <taxon>Bdelloidea</taxon>
        <taxon>Philodinida</taxon>
        <taxon>Philodinidae</taxon>
        <taxon>Rotaria</taxon>
    </lineage>
</organism>
<feature type="compositionally biased region" description="Low complexity" evidence="6">
    <location>
        <begin position="96"/>
        <end position="118"/>
    </location>
</feature>
<dbReference type="Pfam" id="PF10283">
    <property type="entry name" value="zf-CCHH"/>
    <property type="match status" value="1"/>
</dbReference>
<dbReference type="InterPro" id="IPR019361">
    <property type="entry name" value="HPF1"/>
</dbReference>
<evidence type="ECO:0000256" key="5">
    <source>
        <dbReference type="ARBA" id="ARBA00023242"/>
    </source>
</evidence>
<evidence type="ECO:0000313" key="9">
    <source>
        <dbReference type="Proteomes" id="UP000663838"/>
    </source>
</evidence>
<feature type="compositionally biased region" description="Polar residues" evidence="6">
    <location>
        <begin position="24"/>
        <end position="34"/>
    </location>
</feature>
<gene>
    <name evidence="8" type="ORF">TOA249_LOCUS30770</name>
</gene>
<dbReference type="GO" id="GO:0072572">
    <property type="term" value="F:poly-ADP-D-ribose binding"/>
    <property type="evidence" value="ECO:0007669"/>
    <property type="project" value="TreeGrafter"/>
</dbReference>
<feature type="domain" description="PBZ-type" evidence="7">
    <location>
        <begin position="35"/>
        <end position="58"/>
    </location>
</feature>
<dbReference type="EMBL" id="CAJOBS010005612">
    <property type="protein sequence ID" value="CAF4902268.1"/>
    <property type="molecule type" value="Genomic_DNA"/>
</dbReference>
<evidence type="ECO:0000313" key="8">
    <source>
        <dbReference type="EMBL" id="CAF4902268.1"/>
    </source>
</evidence>
<keyword evidence="5" id="KW-0539">Nucleus</keyword>
<evidence type="ECO:0000259" key="7">
    <source>
        <dbReference type="Pfam" id="PF10283"/>
    </source>
</evidence>
<feature type="compositionally biased region" description="Basic and acidic residues" evidence="6">
    <location>
        <begin position="1"/>
        <end position="19"/>
    </location>
</feature>
<dbReference type="PANTHER" id="PTHR13386:SF1">
    <property type="entry name" value="HISTONE PARYLATION FACTOR 1"/>
    <property type="match status" value="1"/>
</dbReference>
<sequence>MAERKRPSETDISPKDNSKKVKLIQTTLTPNLSTRPLCKYGAKCYRKHPDHLKAFRHPSTEKKEEEQDIDDDDDDDDDDSTSKPTDSSPVPSPLEITTATTTTTIKSPSSSSSKKQTATSINATVSLMELMELSGEKLLSSVYAMEFPTDLYEFWKFCSNLKKNNPRDVLKDLLNLELVGPFEILDDALKTCKTLPNMHLHYRYYYDTPEFMTLIRTLDKSSQFHIGYYRDSPDELPSFVASNNASENNRSKLCGDNIFAAVYLYARAILKSNNKADLKTFISDLENYAKKHKFSLDETTPKINARKKKTNCTLLNTLGMVVPCENDIGYRPVPFTKDQFKRVCDKFCNSTSEEICQAAEDELQNVITCIQFANDECDYGEGLEFGLNLFLYGSSKLHSRVMSLLPLGYKLLQRNLYAQIIADHLSSGRSNLIENLNEIEKNN</sequence>
<evidence type="ECO:0000256" key="1">
    <source>
        <dbReference type="ARBA" id="ARBA00004123"/>
    </source>
</evidence>
<dbReference type="GO" id="GO:0006974">
    <property type="term" value="P:DNA damage response"/>
    <property type="evidence" value="ECO:0007669"/>
    <property type="project" value="InterPro"/>
</dbReference>
<feature type="compositionally biased region" description="Acidic residues" evidence="6">
    <location>
        <begin position="66"/>
        <end position="79"/>
    </location>
</feature>
<dbReference type="GO" id="GO:0042393">
    <property type="term" value="F:histone binding"/>
    <property type="evidence" value="ECO:0007669"/>
    <property type="project" value="InterPro"/>
</dbReference>
<dbReference type="Proteomes" id="UP000663838">
    <property type="component" value="Unassembled WGS sequence"/>
</dbReference>
<feature type="region of interest" description="Disordered" evidence="6">
    <location>
        <begin position="1"/>
        <end position="35"/>
    </location>
</feature>
<evidence type="ECO:0000256" key="2">
    <source>
        <dbReference type="ARBA" id="ARBA00004286"/>
    </source>
</evidence>
<accession>A0A821V7A9</accession>
<dbReference type="PANTHER" id="PTHR13386">
    <property type="entry name" value="HISTONE PARYLATION FACTOR 1"/>
    <property type="match status" value="1"/>
</dbReference>
<feature type="region of interest" description="Disordered" evidence="6">
    <location>
        <begin position="51"/>
        <end position="118"/>
    </location>
</feature>
<reference evidence="8" key="1">
    <citation type="submission" date="2021-02" db="EMBL/GenBank/DDBJ databases">
        <authorList>
            <person name="Nowell W R."/>
        </authorList>
    </citation>
    <scope>NUCLEOTIDE SEQUENCE</scope>
</reference>
<evidence type="ECO:0000256" key="3">
    <source>
        <dbReference type="ARBA" id="ARBA00010803"/>
    </source>
</evidence>
<name>A0A821V7A9_9BILA</name>
<comment type="caution">
    <text evidence="8">The sequence shown here is derived from an EMBL/GenBank/DDBJ whole genome shotgun (WGS) entry which is preliminary data.</text>
</comment>
<proteinExistence type="inferred from homology"/>
<dbReference type="GO" id="GO:0005634">
    <property type="term" value="C:nucleus"/>
    <property type="evidence" value="ECO:0007669"/>
    <property type="project" value="UniProtKB-SubCell"/>
</dbReference>